<accession>A0ABN7T2G9</accession>
<sequence length="117" mass="12217">MPKPGFSSKFSKPKYGIAASLCKKEATKPVVSKAASGQSCSSRFCFQPPKKLASRPATALSKPTAMKSRTETAARGRPTVATKTTTKSATVSAPKRPVCARPAFGSSAKPAKPVLTF</sequence>
<keyword evidence="3" id="KW-1185">Reference proteome</keyword>
<feature type="region of interest" description="Disordered" evidence="1">
    <location>
        <begin position="55"/>
        <end position="94"/>
    </location>
</feature>
<protein>
    <submittedName>
        <fullName evidence="2">Oidioi.mRNA.OKI2018_I69.chr1.g3940.t1.cds</fullName>
    </submittedName>
</protein>
<dbReference type="Proteomes" id="UP001158576">
    <property type="component" value="Chromosome 1"/>
</dbReference>
<evidence type="ECO:0000313" key="2">
    <source>
        <dbReference type="EMBL" id="CAG5108757.1"/>
    </source>
</evidence>
<dbReference type="EMBL" id="OU015566">
    <property type="protein sequence ID" value="CAG5108757.1"/>
    <property type="molecule type" value="Genomic_DNA"/>
</dbReference>
<organism evidence="2 3">
    <name type="scientific">Oikopleura dioica</name>
    <name type="common">Tunicate</name>
    <dbReference type="NCBI Taxonomy" id="34765"/>
    <lineage>
        <taxon>Eukaryota</taxon>
        <taxon>Metazoa</taxon>
        <taxon>Chordata</taxon>
        <taxon>Tunicata</taxon>
        <taxon>Appendicularia</taxon>
        <taxon>Copelata</taxon>
        <taxon>Oikopleuridae</taxon>
        <taxon>Oikopleura</taxon>
    </lineage>
</organism>
<feature type="compositionally biased region" description="Low complexity" evidence="1">
    <location>
        <begin position="78"/>
        <end position="94"/>
    </location>
</feature>
<evidence type="ECO:0000313" key="3">
    <source>
        <dbReference type="Proteomes" id="UP001158576"/>
    </source>
</evidence>
<evidence type="ECO:0000256" key="1">
    <source>
        <dbReference type="SAM" id="MobiDB-lite"/>
    </source>
</evidence>
<gene>
    <name evidence="2" type="ORF">OKIOD_LOCUS12705</name>
</gene>
<proteinExistence type="predicted"/>
<reference evidence="2 3" key="1">
    <citation type="submission" date="2021-04" db="EMBL/GenBank/DDBJ databases">
        <authorList>
            <person name="Bliznina A."/>
        </authorList>
    </citation>
    <scope>NUCLEOTIDE SEQUENCE [LARGE SCALE GENOMIC DNA]</scope>
</reference>
<name>A0ABN7T2G9_OIKDI</name>